<keyword evidence="1" id="KW-0479">Metal-binding</keyword>
<reference evidence="3 4" key="1">
    <citation type="journal article" date="2011" name="Science">
        <title>The Selaginella genome identifies genetic changes associated with the evolution of vascular plants.</title>
        <authorList>
            <person name="Banks J.A."/>
            <person name="Nishiyama T."/>
            <person name="Hasebe M."/>
            <person name="Bowman J.L."/>
            <person name="Gribskov M."/>
            <person name="dePamphilis C."/>
            <person name="Albert V.A."/>
            <person name="Aono N."/>
            <person name="Aoyama T."/>
            <person name="Ambrose B.A."/>
            <person name="Ashton N.W."/>
            <person name="Axtell M.J."/>
            <person name="Barker E."/>
            <person name="Barker M.S."/>
            <person name="Bennetzen J.L."/>
            <person name="Bonawitz N.D."/>
            <person name="Chapple C."/>
            <person name="Cheng C."/>
            <person name="Correa L.G."/>
            <person name="Dacre M."/>
            <person name="DeBarry J."/>
            <person name="Dreyer I."/>
            <person name="Elias M."/>
            <person name="Engstrom E.M."/>
            <person name="Estelle M."/>
            <person name="Feng L."/>
            <person name="Finet C."/>
            <person name="Floyd S.K."/>
            <person name="Frommer W.B."/>
            <person name="Fujita T."/>
            <person name="Gramzow L."/>
            <person name="Gutensohn M."/>
            <person name="Harholt J."/>
            <person name="Hattori M."/>
            <person name="Heyl A."/>
            <person name="Hirai T."/>
            <person name="Hiwatashi Y."/>
            <person name="Ishikawa M."/>
            <person name="Iwata M."/>
            <person name="Karol K.G."/>
            <person name="Koehler B."/>
            <person name="Kolukisaoglu U."/>
            <person name="Kubo M."/>
            <person name="Kurata T."/>
            <person name="Lalonde S."/>
            <person name="Li K."/>
            <person name="Li Y."/>
            <person name="Litt A."/>
            <person name="Lyons E."/>
            <person name="Manning G."/>
            <person name="Maruyama T."/>
            <person name="Michael T.P."/>
            <person name="Mikami K."/>
            <person name="Miyazaki S."/>
            <person name="Morinaga S."/>
            <person name="Murata T."/>
            <person name="Mueller-Roeber B."/>
            <person name="Nelson D.R."/>
            <person name="Obara M."/>
            <person name="Oguri Y."/>
            <person name="Olmstead R.G."/>
            <person name="Onodera N."/>
            <person name="Petersen B.L."/>
            <person name="Pils B."/>
            <person name="Prigge M."/>
            <person name="Rensing S.A."/>
            <person name="Riano-Pachon D.M."/>
            <person name="Roberts A.W."/>
            <person name="Sato Y."/>
            <person name="Scheller H.V."/>
            <person name="Schulz B."/>
            <person name="Schulz C."/>
            <person name="Shakirov E.V."/>
            <person name="Shibagaki N."/>
            <person name="Shinohara N."/>
            <person name="Shippen D.E."/>
            <person name="Soerensen I."/>
            <person name="Sotooka R."/>
            <person name="Sugimoto N."/>
            <person name="Sugita M."/>
            <person name="Sumikawa N."/>
            <person name="Tanurdzic M."/>
            <person name="Theissen G."/>
            <person name="Ulvskov P."/>
            <person name="Wakazuki S."/>
            <person name="Weng J.K."/>
            <person name="Willats W.W."/>
            <person name="Wipf D."/>
            <person name="Wolf P.G."/>
            <person name="Yang L."/>
            <person name="Zimmer A.D."/>
            <person name="Zhu Q."/>
            <person name="Mitros T."/>
            <person name="Hellsten U."/>
            <person name="Loque D."/>
            <person name="Otillar R."/>
            <person name="Salamov A."/>
            <person name="Schmutz J."/>
            <person name="Shapiro H."/>
            <person name="Lindquist E."/>
            <person name="Lucas S."/>
            <person name="Rokhsar D."/>
            <person name="Grigoriev I.V."/>
        </authorList>
    </citation>
    <scope>NUCLEOTIDE SEQUENCE [LARGE SCALE GENOMIC DNA]</scope>
</reference>
<dbReference type="InParanoid" id="D8S4V5"/>
<dbReference type="InterPro" id="IPR032632">
    <property type="entry name" value="Peptidase_M16_M"/>
</dbReference>
<dbReference type="SUPFAM" id="SSF63411">
    <property type="entry name" value="LuxS/MPP-like metallohydrolase"/>
    <property type="match status" value="1"/>
</dbReference>
<dbReference type="Pfam" id="PF16187">
    <property type="entry name" value="Peptidase_M16_M"/>
    <property type="match status" value="1"/>
</dbReference>
<dbReference type="GO" id="GO:0046872">
    <property type="term" value="F:metal ion binding"/>
    <property type="evidence" value="ECO:0007669"/>
    <property type="project" value="UniProtKB-KW"/>
</dbReference>
<keyword evidence="4" id="KW-1185">Reference proteome</keyword>
<dbReference type="PANTHER" id="PTHR43690:SF18">
    <property type="entry name" value="INSULIN-DEGRADING ENZYME-RELATED"/>
    <property type="match status" value="1"/>
</dbReference>
<proteinExistence type="predicted"/>
<protein>
    <recommendedName>
        <fullName evidence="2">Peptidase M16 middle/third domain-containing protein</fullName>
    </recommendedName>
</protein>
<evidence type="ECO:0000313" key="3">
    <source>
        <dbReference type="EMBL" id="EFJ20335.1"/>
    </source>
</evidence>
<dbReference type="InterPro" id="IPR011249">
    <property type="entry name" value="Metalloenz_LuxS/M16"/>
</dbReference>
<dbReference type="AlphaFoldDB" id="D8S4V5"/>
<dbReference type="Gramene" id="EFJ20335">
    <property type="protein sequence ID" value="EFJ20335"/>
    <property type="gene ID" value="SELMODRAFT_418161"/>
</dbReference>
<dbReference type="Proteomes" id="UP000001514">
    <property type="component" value="Unassembled WGS sequence"/>
</dbReference>
<feature type="domain" description="Peptidase M16 middle/third" evidence="2">
    <location>
        <begin position="244"/>
        <end position="345"/>
    </location>
</feature>
<dbReference type="PANTHER" id="PTHR43690">
    <property type="entry name" value="NARDILYSIN"/>
    <property type="match status" value="1"/>
</dbReference>
<dbReference type="KEGG" id="smo:SELMODRAFT_418161"/>
<dbReference type="Gene3D" id="3.30.830.10">
    <property type="entry name" value="Metalloenzyme, LuxS/M16 peptidase-like"/>
    <property type="match status" value="1"/>
</dbReference>
<evidence type="ECO:0000259" key="2">
    <source>
        <dbReference type="Pfam" id="PF16187"/>
    </source>
</evidence>
<dbReference type="InterPro" id="IPR050626">
    <property type="entry name" value="Peptidase_M16"/>
</dbReference>
<sequence length="402" mass="46017">MAWKVVLKIDTCDKCKDEIIAEIYHNVSGIKKLEAIDPLYVFTGEFKMAIDGPGFLSSRPLRKRSSNERFSRPEIDDRQYKSLLLSSKLHPSFSSILDVQRCNVEGNQCSGLRRERKALILEREPSLLRAWPSMVKEIFGLIENRSLQSPISSWRTLPLRTSTSKFDVMLNKSYRCPNVDYRKSSAYQDSSSLKASVASDSRVSGLQRSVVRLQLTISSEMNFHYQEKYLPFKMLHLSMQKFILLNQSTMAKIWFKPDHAFKTPKAYVAMNLKCPNAVCSLEANTLLTLFKRLPLDELNESAYYAELGGFWYSVTLVSTGFEVTTQEKCFRDQQNCCLESSMSQANDYCQLLLSNDRRLANEYIDAVSSLYPDDMQNMFQRHSLVSLASVMSGTSHPVKQKI</sequence>
<dbReference type="STRING" id="88036.D8S4V5"/>
<evidence type="ECO:0000256" key="1">
    <source>
        <dbReference type="ARBA" id="ARBA00022723"/>
    </source>
</evidence>
<name>D8S4V5_SELML</name>
<dbReference type="eggNOG" id="KOG0959">
    <property type="taxonomic scope" value="Eukaryota"/>
</dbReference>
<accession>D8S4V5</accession>
<organism evidence="4">
    <name type="scientific">Selaginella moellendorffii</name>
    <name type="common">Spikemoss</name>
    <dbReference type="NCBI Taxonomy" id="88036"/>
    <lineage>
        <taxon>Eukaryota</taxon>
        <taxon>Viridiplantae</taxon>
        <taxon>Streptophyta</taxon>
        <taxon>Embryophyta</taxon>
        <taxon>Tracheophyta</taxon>
        <taxon>Lycopodiopsida</taxon>
        <taxon>Selaginellales</taxon>
        <taxon>Selaginellaceae</taxon>
        <taxon>Selaginella</taxon>
    </lineage>
</organism>
<dbReference type="EMBL" id="GL377602">
    <property type="protein sequence ID" value="EFJ20335.1"/>
    <property type="molecule type" value="Genomic_DNA"/>
</dbReference>
<evidence type="ECO:0000313" key="4">
    <source>
        <dbReference type="Proteomes" id="UP000001514"/>
    </source>
</evidence>
<gene>
    <name evidence="3" type="ORF">SELMODRAFT_418161</name>
</gene>
<dbReference type="HOGENOM" id="CLU_685863_0_0_1"/>